<dbReference type="InterPro" id="IPR013249">
    <property type="entry name" value="RNA_pol_sigma70_r4_t2"/>
</dbReference>
<dbReference type="InterPro" id="IPR039425">
    <property type="entry name" value="RNA_pol_sigma-70-like"/>
</dbReference>
<dbReference type="SUPFAM" id="SSF88946">
    <property type="entry name" value="Sigma2 domain of RNA polymerase sigma factors"/>
    <property type="match status" value="1"/>
</dbReference>
<dbReference type="Gene3D" id="1.10.1740.10">
    <property type="match status" value="1"/>
</dbReference>
<reference evidence="6 7" key="1">
    <citation type="submission" date="2017-04" db="EMBL/GenBank/DDBJ databases">
        <authorList>
            <person name="Afonso C.L."/>
            <person name="Miller P.J."/>
            <person name="Scott M.A."/>
            <person name="Spackman E."/>
            <person name="Goraichik I."/>
            <person name="Dimitrov K.M."/>
            <person name="Suarez D.L."/>
            <person name="Swayne D.E."/>
        </authorList>
    </citation>
    <scope>NUCLEOTIDE SEQUENCE [LARGE SCALE GENOMIC DNA]</scope>
    <source>
        <strain evidence="6 7">USBA 355</strain>
    </source>
</reference>
<feature type="domain" description="HTH luxR-type" evidence="5">
    <location>
        <begin position="113"/>
        <end position="163"/>
    </location>
</feature>
<evidence type="ECO:0000259" key="5">
    <source>
        <dbReference type="SMART" id="SM00421"/>
    </source>
</evidence>
<dbReference type="Pfam" id="PF08281">
    <property type="entry name" value="Sigma70_r4_2"/>
    <property type="match status" value="1"/>
</dbReference>
<dbReference type="Pfam" id="PF04542">
    <property type="entry name" value="Sigma70_r2"/>
    <property type="match status" value="1"/>
</dbReference>
<keyword evidence="4" id="KW-0804">Transcription</keyword>
<dbReference type="STRING" id="560819.SAMN05428998_11752"/>
<proteinExistence type="inferred from homology"/>
<dbReference type="InterPro" id="IPR007627">
    <property type="entry name" value="RNA_pol_sigma70_r2"/>
</dbReference>
<dbReference type="InterPro" id="IPR013324">
    <property type="entry name" value="RNA_pol_sigma_r3/r4-like"/>
</dbReference>
<dbReference type="PANTHER" id="PTHR43133:SF63">
    <property type="entry name" value="RNA POLYMERASE SIGMA FACTOR FECI-RELATED"/>
    <property type="match status" value="1"/>
</dbReference>
<dbReference type="Proteomes" id="UP000192917">
    <property type="component" value="Unassembled WGS sequence"/>
</dbReference>
<dbReference type="InterPro" id="IPR036388">
    <property type="entry name" value="WH-like_DNA-bd_sf"/>
</dbReference>
<dbReference type="EMBL" id="FWZX01000017">
    <property type="protein sequence ID" value="SMF48174.1"/>
    <property type="molecule type" value="Genomic_DNA"/>
</dbReference>
<dbReference type="InterPro" id="IPR000792">
    <property type="entry name" value="Tscrpt_reg_LuxR_C"/>
</dbReference>
<name>A0A1Y6C7N3_9PROT</name>
<dbReference type="InterPro" id="IPR014284">
    <property type="entry name" value="RNA_pol_sigma-70_dom"/>
</dbReference>
<comment type="similarity">
    <text evidence="1">Belongs to the sigma-70 factor family. ECF subfamily.</text>
</comment>
<evidence type="ECO:0000313" key="6">
    <source>
        <dbReference type="EMBL" id="SMF48174.1"/>
    </source>
</evidence>
<dbReference type="GO" id="GO:0016987">
    <property type="term" value="F:sigma factor activity"/>
    <property type="evidence" value="ECO:0007669"/>
    <property type="project" value="UniProtKB-KW"/>
</dbReference>
<evidence type="ECO:0000256" key="1">
    <source>
        <dbReference type="ARBA" id="ARBA00010641"/>
    </source>
</evidence>
<accession>A0A1Y6C7N3</accession>
<dbReference type="SMART" id="SM00421">
    <property type="entry name" value="HTH_LUXR"/>
    <property type="match status" value="1"/>
</dbReference>
<protein>
    <submittedName>
        <fullName evidence="6">RNA polymerase sigma-70 factor, ECF subfamily</fullName>
    </submittedName>
</protein>
<dbReference type="NCBIfam" id="TIGR02937">
    <property type="entry name" value="sigma70-ECF"/>
    <property type="match status" value="1"/>
</dbReference>
<dbReference type="GO" id="GO:0003677">
    <property type="term" value="F:DNA binding"/>
    <property type="evidence" value="ECO:0007669"/>
    <property type="project" value="InterPro"/>
</dbReference>
<evidence type="ECO:0000256" key="2">
    <source>
        <dbReference type="ARBA" id="ARBA00023015"/>
    </source>
</evidence>
<dbReference type="PANTHER" id="PTHR43133">
    <property type="entry name" value="RNA POLYMERASE ECF-TYPE SIGMA FACTO"/>
    <property type="match status" value="1"/>
</dbReference>
<dbReference type="SUPFAM" id="SSF88659">
    <property type="entry name" value="Sigma3 and sigma4 domains of RNA polymerase sigma factors"/>
    <property type="match status" value="1"/>
</dbReference>
<dbReference type="CDD" id="cd06171">
    <property type="entry name" value="Sigma70_r4"/>
    <property type="match status" value="1"/>
</dbReference>
<dbReference type="Gene3D" id="1.10.10.10">
    <property type="entry name" value="Winged helix-like DNA-binding domain superfamily/Winged helix DNA-binding domain"/>
    <property type="match status" value="1"/>
</dbReference>
<dbReference type="InterPro" id="IPR013325">
    <property type="entry name" value="RNA_pol_sigma_r2"/>
</dbReference>
<dbReference type="RefSeq" id="WP_085124285.1">
    <property type="nucleotide sequence ID" value="NZ_FWZX01000017.1"/>
</dbReference>
<keyword evidence="7" id="KW-1185">Reference proteome</keyword>
<evidence type="ECO:0000256" key="4">
    <source>
        <dbReference type="ARBA" id="ARBA00023163"/>
    </source>
</evidence>
<keyword evidence="2" id="KW-0805">Transcription regulation</keyword>
<keyword evidence="3" id="KW-0731">Sigma factor</keyword>
<sequence length="166" mass="18900">MAERDLKALFQAHGRALELYLNRRTGCPALAADLLQDAFLRLVQQPPEAGARNLRAYLYRIAGNLALDHFRQEARRRTEAVPAERLAAVEDETPDVERALAARERLQRLEQALARLPPRTREIFRLNRVEGLTYLEIAARLGISESSVQKHLARALQQAMRAARRN</sequence>
<organism evidence="6 7">
    <name type="scientific">Tistlia consotensis USBA 355</name>
    <dbReference type="NCBI Taxonomy" id="560819"/>
    <lineage>
        <taxon>Bacteria</taxon>
        <taxon>Pseudomonadati</taxon>
        <taxon>Pseudomonadota</taxon>
        <taxon>Alphaproteobacteria</taxon>
        <taxon>Rhodospirillales</taxon>
        <taxon>Rhodovibrionaceae</taxon>
        <taxon>Tistlia</taxon>
    </lineage>
</organism>
<gene>
    <name evidence="6" type="ORF">SAMN05428998_11752</name>
</gene>
<dbReference type="AlphaFoldDB" id="A0A1Y6C7N3"/>
<dbReference type="GO" id="GO:0006352">
    <property type="term" value="P:DNA-templated transcription initiation"/>
    <property type="evidence" value="ECO:0007669"/>
    <property type="project" value="InterPro"/>
</dbReference>
<evidence type="ECO:0000313" key="7">
    <source>
        <dbReference type="Proteomes" id="UP000192917"/>
    </source>
</evidence>
<evidence type="ECO:0000256" key="3">
    <source>
        <dbReference type="ARBA" id="ARBA00023082"/>
    </source>
</evidence>